<sequence length="168" mass="17916">MRAFVPLVAILALLPGPVLVHAQEVAQNPATAPDAEPAPQAPAQPRTGDAWIDAHLLDMDLYAARFADAFVDEIVRYHEAPRELVEAALAGGGLRPGDVYFACALAQAGGRSCRTVLEARRQDPAAGWEAIAAGLEVAPAVYRRIRGDITESYVRWARPLVSGTPSNP</sequence>
<evidence type="ECO:0000256" key="1">
    <source>
        <dbReference type="SAM" id="SignalP"/>
    </source>
</evidence>
<organism evidence="2 3">
    <name type="scientific">Luteimonas viscosa</name>
    <dbReference type="NCBI Taxonomy" id="1132694"/>
    <lineage>
        <taxon>Bacteria</taxon>
        <taxon>Pseudomonadati</taxon>
        <taxon>Pseudomonadota</taxon>
        <taxon>Gammaproteobacteria</taxon>
        <taxon>Lysobacterales</taxon>
        <taxon>Lysobacteraceae</taxon>
        <taxon>Luteimonas</taxon>
    </lineage>
</organism>
<feature type="signal peptide" evidence="1">
    <location>
        <begin position="1"/>
        <end position="22"/>
    </location>
</feature>
<reference evidence="2 3" key="1">
    <citation type="submission" date="2019-08" db="EMBL/GenBank/DDBJ databases">
        <title>Luteimonas viscosus sp. nov., isolated from soil of a sunflower field.</title>
        <authorList>
            <person name="Jianli Z."/>
            <person name="Ying Z."/>
        </authorList>
    </citation>
    <scope>NUCLEOTIDE SEQUENCE [LARGE SCALE GENOMIC DNA]</scope>
    <source>
        <strain evidence="2 3">XBU10</strain>
    </source>
</reference>
<evidence type="ECO:0000313" key="3">
    <source>
        <dbReference type="Proteomes" id="UP000324973"/>
    </source>
</evidence>
<protein>
    <submittedName>
        <fullName evidence="2">Uncharacterized protein</fullName>
    </submittedName>
</protein>
<dbReference type="RefSeq" id="WP_149103607.1">
    <property type="nucleotide sequence ID" value="NZ_VTFT01000001.1"/>
</dbReference>
<proteinExistence type="predicted"/>
<keyword evidence="1" id="KW-0732">Signal</keyword>
<dbReference type="EMBL" id="VTFT01000001">
    <property type="protein sequence ID" value="TYT27053.1"/>
    <property type="molecule type" value="Genomic_DNA"/>
</dbReference>
<gene>
    <name evidence="2" type="ORF">FZO89_12725</name>
</gene>
<dbReference type="Proteomes" id="UP000324973">
    <property type="component" value="Unassembled WGS sequence"/>
</dbReference>
<feature type="chain" id="PRO_5022824659" evidence="1">
    <location>
        <begin position="23"/>
        <end position="168"/>
    </location>
</feature>
<keyword evidence="3" id="KW-1185">Reference proteome</keyword>
<evidence type="ECO:0000313" key="2">
    <source>
        <dbReference type="EMBL" id="TYT27053.1"/>
    </source>
</evidence>
<name>A0A5D4XSV6_9GAMM</name>
<dbReference type="OrthoDB" id="5966402at2"/>
<accession>A0A5D4XSV6</accession>
<dbReference type="AlphaFoldDB" id="A0A5D4XSV6"/>
<comment type="caution">
    <text evidence="2">The sequence shown here is derived from an EMBL/GenBank/DDBJ whole genome shotgun (WGS) entry which is preliminary data.</text>
</comment>